<dbReference type="InterPro" id="IPR008264">
    <property type="entry name" value="Beta_glucanase"/>
</dbReference>
<evidence type="ECO:0000256" key="2">
    <source>
        <dbReference type="ARBA" id="ARBA00022801"/>
    </source>
</evidence>
<comment type="caution">
    <text evidence="5">The sequence shown here is derived from an EMBL/GenBank/DDBJ whole genome shotgun (WGS) entry which is preliminary data.</text>
</comment>
<comment type="similarity">
    <text evidence="1">Belongs to the glycosyl hydrolase 16 family.</text>
</comment>
<dbReference type="Proteomes" id="UP001200557">
    <property type="component" value="Unassembled WGS sequence"/>
</dbReference>
<dbReference type="InterPro" id="IPR013320">
    <property type="entry name" value="ConA-like_dom_sf"/>
</dbReference>
<dbReference type="EMBL" id="JAKGAQ010000001">
    <property type="protein sequence ID" value="MCF2870424.1"/>
    <property type="molecule type" value="Genomic_DNA"/>
</dbReference>
<keyword evidence="3" id="KW-0326">Glycosidase</keyword>
<evidence type="ECO:0000313" key="6">
    <source>
        <dbReference type="Proteomes" id="UP001200557"/>
    </source>
</evidence>
<keyword evidence="6" id="KW-1185">Reference proteome</keyword>
<dbReference type="InterPro" id="IPR000757">
    <property type="entry name" value="Beta-glucanase-like"/>
</dbReference>
<dbReference type="SUPFAM" id="SSF49899">
    <property type="entry name" value="Concanavalin A-like lectins/glucanases"/>
    <property type="match status" value="1"/>
</dbReference>
<dbReference type="PROSITE" id="PS51762">
    <property type="entry name" value="GH16_2"/>
    <property type="match status" value="1"/>
</dbReference>
<name>A0ABS9CT74_9RHOB</name>
<dbReference type="Gene3D" id="2.60.120.200">
    <property type="match status" value="1"/>
</dbReference>
<protein>
    <submittedName>
        <fullName evidence="5">Family 16 glycosylhydrolase</fullName>
    </submittedName>
</protein>
<evidence type="ECO:0000256" key="3">
    <source>
        <dbReference type="ARBA" id="ARBA00023295"/>
    </source>
</evidence>
<evidence type="ECO:0000256" key="1">
    <source>
        <dbReference type="ARBA" id="ARBA00006865"/>
    </source>
</evidence>
<organism evidence="5 6">
    <name type="scientific">Octadecabacter dasysiphoniae</name>
    <dbReference type="NCBI Taxonomy" id="2909341"/>
    <lineage>
        <taxon>Bacteria</taxon>
        <taxon>Pseudomonadati</taxon>
        <taxon>Pseudomonadota</taxon>
        <taxon>Alphaproteobacteria</taxon>
        <taxon>Rhodobacterales</taxon>
        <taxon>Roseobacteraceae</taxon>
        <taxon>Octadecabacter</taxon>
    </lineage>
</organism>
<reference evidence="5 6" key="1">
    <citation type="submission" date="2022-01" db="EMBL/GenBank/DDBJ databases">
        <title>Octadecabacter sp. nov., isolated from a marine alga.</title>
        <authorList>
            <person name="Jin M.S."/>
            <person name="Kim H.M."/>
            <person name="Han D.M."/>
            <person name="Jung J.J."/>
            <person name="Jeon C.O."/>
        </authorList>
    </citation>
    <scope>NUCLEOTIDE SEQUENCE [LARGE SCALE GENOMIC DNA]</scope>
    <source>
        <strain evidence="5 6">G9-8</strain>
    </source>
</reference>
<accession>A0ABS9CT74</accession>
<keyword evidence="2" id="KW-0378">Hydrolase</keyword>
<sequence>MWSGDNLVVEGGMLTLSFARQANEQRDYTCGEIQSRHVYGYGTYEARYRTSTGSGLNAAFFTYIGPHHGKPHDEIDFEVLTRDTTAVSLNTYVSGAPENGKRVPLPQPADDGFITYSFVWDEGGIRWFVDGELVHETAPGTALPVNDQKIYASFWGSDSFPNWMGPFVEPETVLDMDVDWIAFTALGDACQFPTSVVCQNE</sequence>
<feature type="domain" description="GH16" evidence="4">
    <location>
        <begin position="1"/>
        <end position="189"/>
    </location>
</feature>
<evidence type="ECO:0000259" key="4">
    <source>
        <dbReference type="PROSITE" id="PS51762"/>
    </source>
</evidence>
<evidence type="ECO:0000313" key="5">
    <source>
        <dbReference type="EMBL" id="MCF2870424.1"/>
    </source>
</evidence>
<dbReference type="PANTHER" id="PTHR10963">
    <property type="entry name" value="GLYCOSYL HYDROLASE-RELATED"/>
    <property type="match status" value="1"/>
</dbReference>
<dbReference type="PANTHER" id="PTHR10963:SF55">
    <property type="entry name" value="GLYCOSIDE HYDROLASE FAMILY 16 PROTEIN"/>
    <property type="match status" value="1"/>
</dbReference>
<dbReference type="InterPro" id="IPR050546">
    <property type="entry name" value="Glycosyl_Hydrlase_16"/>
</dbReference>
<proteinExistence type="inferred from homology"/>
<dbReference type="PRINTS" id="PR00737">
    <property type="entry name" value="GLHYDRLASE16"/>
</dbReference>
<dbReference type="Pfam" id="PF00722">
    <property type="entry name" value="Glyco_hydro_16"/>
    <property type="match status" value="1"/>
</dbReference>
<gene>
    <name evidence="5" type="ORF">L0664_05035</name>
</gene>